<dbReference type="InterPro" id="IPR038550">
    <property type="entry name" value="GPCR_3_9-Cys_sf"/>
</dbReference>
<feature type="transmembrane region" description="Helical" evidence="11">
    <location>
        <begin position="488"/>
        <end position="513"/>
    </location>
</feature>
<keyword evidence="5 11" id="KW-1133">Transmembrane helix</keyword>
<evidence type="ECO:0000313" key="14">
    <source>
        <dbReference type="Proteomes" id="UP000887568"/>
    </source>
</evidence>
<keyword evidence="2" id="KW-1003">Cell membrane</keyword>
<evidence type="ECO:0000256" key="3">
    <source>
        <dbReference type="ARBA" id="ARBA00022692"/>
    </source>
</evidence>
<protein>
    <recommendedName>
        <fullName evidence="12">G-protein coupled receptors family 3 profile domain-containing protein</fullName>
    </recommendedName>
</protein>
<comment type="subcellular location">
    <subcellularLocation>
        <location evidence="1">Cell membrane</location>
        <topology evidence="1">Multi-pass membrane protein</topology>
    </subcellularLocation>
</comment>
<keyword evidence="6" id="KW-0297">G-protein coupled receptor</keyword>
<organism evidence="13 14">
    <name type="scientific">Patiria miniata</name>
    <name type="common">Bat star</name>
    <name type="synonym">Asterina miniata</name>
    <dbReference type="NCBI Taxonomy" id="46514"/>
    <lineage>
        <taxon>Eukaryota</taxon>
        <taxon>Metazoa</taxon>
        <taxon>Echinodermata</taxon>
        <taxon>Eleutherozoa</taxon>
        <taxon>Asterozoa</taxon>
        <taxon>Asteroidea</taxon>
        <taxon>Valvatacea</taxon>
        <taxon>Valvatida</taxon>
        <taxon>Asterinidae</taxon>
        <taxon>Patiria</taxon>
    </lineage>
</organism>
<evidence type="ECO:0000256" key="6">
    <source>
        <dbReference type="ARBA" id="ARBA00023040"/>
    </source>
</evidence>
<proteinExistence type="predicted"/>
<dbReference type="InterPro" id="IPR017978">
    <property type="entry name" value="GPCR_3_C"/>
</dbReference>
<dbReference type="Pfam" id="PF01094">
    <property type="entry name" value="ANF_receptor"/>
    <property type="match status" value="1"/>
</dbReference>
<evidence type="ECO:0000256" key="8">
    <source>
        <dbReference type="ARBA" id="ARBA00023170"/>
    </source>
</evidence>
<evidence type="ECO:0000256" key="11">
    <source>
        <dbReference type="SAM" id="Phobius"/>
    </source>
</evidence>
<evidence type="ECO:0000259" key="12">
    <source>
        <dbReference type="PROSITE" id="PS50259"/>
    </source>
</evidence>
<dbReference type="EnsemblMetazoa" id="XM_038192269.1">
    <property type="protein sequence ID" value="XP_038048197.1"/>
    <property type="gene ID" value="LOC119722223"/>
</dbReference>
<feature type="transmembrane region" description="Helical" evidence="11">
    <location>
        <begin position="443"/>
        <end position="465"/>
    </location>
</feature>
<keyword evidence="9" id="KW-0325">Glycoprotein</keyword>
<feature type="transmembrane region" description="Helical" evidence="11">
    <location>
        <begin position="368"/>
        <end position="388"/>
    </location>
</feature>
<evidence type="ECO:0000313" key="13">
    <source>
        <dbReference type="EnsemblMetazoa" id="XP_038048197.1"/>
    </source>
</evidence>
<dbReference type="Gene3D" id="3.40.50.2300">
    <property type="match status" value="1"/>
</dbReference>
<dbReference type="PRINTS" id="PR00248">
    <property type="entry name" value="GPCRMGR"/>
</dbReference>
<name>A0A913Z8X5_PATMI</name>
<evidence type="ECO:0000256" key="2">
    <source>
        <dbReference type="ARBA" id="ARBA00022475"/>
    </source>
</evidence>
<feature type="transmembrane region" description="Helical" evidence="11">
    <location>
        <begin position="525"/>
        <end position="545"/>
    </location>
</feature>
<evidence type="ECO:0000256" key="10">
    <source>
        <dbReference type="ARBA" id="ARBA00023224"/>
    </source>
</evidence>
<feature type="domain" description="G-protein coupled receptors family 3 profile" evidence="12">
    <location>
        <begin position="331"/>
        <end position="595"/>
    </location>
</feature>
<evidence type="ECO:0000256" key="7">
    <source>
        <dbReference type="ARBA" id="ARBA00023136"/>
    </source>
</evidence>
<dbReference type="FunFam" id="2.10.50.30:FF:000003">
    <property type="entry name" value="Vomeronasal 2, receptor 120"/>
    <property type="match status" value="1"/>
</dbReference>
<keyword evidence="10" id="KW-0807">Transducer</keyword>
<dbReference type="GO" id="GO:0004930">
    <property type="term" value="F:G protein-coupled receptor activity"/>
    <property type="evidence" value="ECO:0007669"/>
    <property type="project" value="UniProtKB-KW"/>
</dbReference>
<dbReference type="Proteomes" id="UP000887568">
    <property type="component" value="Unplaced"/>
</dbReference>
<dbReference type="Gene3D" id="2.10.50.30">
    <property type="entry name" value="GPCR, family 3, nine cysteines domain"/>
    <property type="match status" value="1"/>
</dbReference>
<dbReference type="OrthoDB" id="5984008at2759"/>
<keyword evidence="8" id="KW-0675">Receptor</keyword>
<keyword evidence="14" id="KW-1185">Reference proteome</keyword>
<dbReference type="Pfam" id="PF00003">
    <property type="entry name" value="7tm_3"/>
    <property type="match status" value="1"/>
</dbReference>
<keyword evidence="7 11" id="KW-0472">Membrane</keyword>
<dbReference type="SUPFAM" id="SSF53822">
    <property type="entry name" value="Periplasmic binding protein-like I"/>
    <property type="match status" value="1"/>
</dbReference>
<keyword evidence="3 11" id="KW-0812">Transmembrane</keyword>
<reference evidence="13" key="1">
    <citation type="submission" date="2022-11" db="UniProtKB">
        <authorList>
            <consortium name="EnsemblMetazoa"/>
        </authorList>
    </citation>
    <scope>IDENTIFICATION</scope>
</reference>
<dbReference type="CDD" id="cd13953">
    <property type="entry name" value="7tm_classC_mGluR-like"/>
    <property type="match status" value="1"/>
</dbReference>
<dbReference type="InterPro" id="IPR000068">
    <property type="entry name" value="GPCR_3_Ca_sens_rcpt-rel"/>
</dbReference>
<dbReference type="Pfam" id="PF07562">
    <property type="entry name" value="NCD3G"/>
    <property type="match status" value="1"/>
</dbReference>
<dbReference type="InterPro" id="IPR028082">
    <property type="entry name" value="Peripla_BP_I"/>
</dbReference>
<evidence type="ECO:0000256" key="1">
    <source>
        <dbReference type="ARBA" id="ARBA00004651"/>
    </source>
</evidence>
<dbReference type="GO" id="GO:0005886">
    <property type="term" value="C:plasma membrane"/>
    <property type="evidence" value="ECO:0007669"/>
    <property type="project" value="UniProtKB-SubCell"/>
</dbReference>
<accession>A0A913Z8X5</accession>
<dbReference type="GeneID" id="119722223"/>
<dbReference type="OMA" id="PQREITN"/>
<feature type="transmembrane region" description="Helical" evidence="11">
    <location>
        <begin position="400"/>
        <end position="422"/>
    </location>
</feature>
<dbReference type="PANTHER" id="PTHR24061:SF422">
    <property type="entry name" value="G-PROTEIN COUPLED RECEPTORS FAMILY 3 PROFILE DOMAIN-CONTAINING PROTEIN"/>
    <property type="match status" value="1"/>
</dbReference>
<dbReference type="InterPro" id="IPR011500">
    <property type="entry name" value="GPCR_3_9-Cys_dom"/>
</dbReference>
<evidence type="ECO:0000256" key="4">
    <source>
        <dbReference type="ARBA" id="ARBA00022729"/>
    </source>
</evidence>
<evidence type="ECO:0000256" key="5">
    <source>
        <dbReference type="ARBA" id="ARBA00022989"/>
    </source>
</evidence>
<dbReference type="PANTHER" id="PTHR24061">
    <property type="entry name" value="CALCIUM-SENSING RECEPTOR-RELATED"/>
    <property type="match status" value="1"/>
</dbReference>
<dbReference type="InterPro" id="IPR000337">
    <property type="entry name" value="GPCR_3"/>
</dbReference>
<dbReference type="InterPro" id="IPR001828">
    <property type="entry name" value="ANF_lig-bd_rcpt"/>
</dbReference>
<sequence>MRLDGSLTTLTFDFNACKIEYRSFHLPLPALTWISTDTWTDIAARDFRIMANVLMVTVESTEVPGFQTYLRGLNPFLEEFKDDPWLREIWEGEFGCEIGSLEDWESSRTCARHTLLENEKIAKSAVSPSIYRVYLAVYAVAQALADIERCKESQGLLADGRCPSVRRIKSWQLMKYLMAVNFTVGGIGRHVSFNRDGGIMDTFKVIQWHRCEDDEVPDPDCQIVRFVEIGIHKDGVLYMNESRSRWYDDDTNIDLPPAGVCQSPCPPGTRKVSRDGLPTCCFQCARCPEGSFTNTTGQLVCMQCPQGTWSDQNRSVCYPKTLDVLQWDEAVSVVVMCFCGLGMICTLMMLVTLTVYNDSAIVRASNREISYCLLTLLVVSFLEPFLYIGMPVAWSCNFRIALHSLNNTGVLAIFVVKTRRILDVFDTTWRGFSLRSRLRRTGLQVLIINVLMLVQGIIVTVYLIIQPSRVLLDQNISNSRVYVQCDSAILAFVAMYSYNAILACIIFVFSFRARKIPENFHETRYITVTMLFYMVIWVVSLPTYFSTTGKLQALMQIISVVLTNYLILGFMFLPKCYIIFITPERNTTQSIREQACGFRMGEINNTLVVQMDGEARRPSSRLSGSEHDIHGNHS</sequence>
<feature type="transmembrane region" description="Helical" evidence="11">
    <location>
        <begin position="330"/>
        <end position="356"/>
    </location>
</feature>
<feature type="transmembrane region" description="Helical" evidence="11">
    <location>
        <begin position="551"/>
        <end position="573"/>
    </location>
</feature>
<dbReference type="PROSITE" id="PS50259">
    <property type="entry name" value="G_PROTEIN_RECEP_F3_4"/>
    <property type="match status" value="1"/>
</dbReference>
<evidence type="ECO:0000256" key="9">
    <source>
        <dbReference type="ARBA" id="ARBA00023180"/>
    </source>
</evidence>
<dbReference type="RefSeq" id="XP_038048197.1">
    <property type="nucleotide sequence ID" value="XM_038192269.1"/>
</dbReference>
<keyword evidence="4" id="KW-0732">Signal</keyword>
<dbReference type="AlphaFoldDB" id="A0A913Z8X5"/>